<proteinExistence type="predicted"/>
<gene>
    <name evidence="2" type="ORF">IM811_013080</name>
</gene>
<dbReference type="Gene3D" id="3.20.20.80">
    <property type="entry name" value="Glycosidases"/>
    <property type="match status" value="1"/>
</dbReference>
<dbReference type="Proteomes" id="UP000616885">
    <property type="component" value="Unassembled WGS sequence"/>
</dbReference>
<name>A0A8H7TPK9_BIOOC</name>
<dbReference type="Gene3D" id="2.60.220.20">
    <property type="entry name" value="putative beta-Galactosidase from caulobacter crescentus"/>
    <property type="match status" value="1"/>
</dbReference>
<comment type="caution">
    <text evidence="2">The sequence shown here is derived from an EMBL/GenBank/DDBJ whole genome shotgun (WGS) entry which is preliminary data.</text>
</comment>
<sequence>MAYNISSYVGRVAAAGKKEYDIPFYTNTWLNFDNPSELDMSGTPIVVGGGAEAGVYPSGGPCPHMLDIWRFNTPSLDFLAPDLYFHDYELVCKRYSEQKNPLFIPEQRRDENGARRLWLSYGTYGALGASPFGIDTGAELAGREFRLLNQIKPYLLTAGPDDRFGFYFDEEKGKCKEKWTKIFGDMEVIVERAFVFGKAGPGGGLVIHLGNSRFLAVGRGFNVSFKSTNNKATFTGILRAEEKEVDEQGELRTLRVLNGDETRSGEFLIMPNDDPDYGGFPIAVTIPARTCIAELEATILLRMRRIDEPVVENTCADVTNKGPLSDRMKSCAKHRPYYLHVDRTRPHCSLYYKVPKYVAFNLATTITFIRLQNSSCQCGALVTSGLKCGQMSTLCAALEYRFPSLLS</sequence>
<evidence type="ECO:0000259" key="1">
    <source>
        <dbReference type="Pfam" id="PF18120"/>
    </source>
</evidence>
<evidence type="ECO:0000313" key="3">
    <source>
        <dbReference type="Proteomes" id="UP000616885"/>
    </source>
</evidence>
<organism evidence="2 3">
    <name type="scientific">Bionectria ochroleuca</name>
    <name type="common">Gliocladium roseum</name>
    <dbReference type="NCBI Taxonomy" id="29856"/>
    <lineage>
        <taxon>Eukaryota</taxon>
        <taxon>Fungi</taxon>
        <taxon>Dikarya</taxon>
        <taxon>Ascomycota</taxon>
        <taxon>Pezizomycotina</taxon>
        <taxon>Sordariomycetes</taxon>
        <taxon>Hypocreomycetidae</taxon>
        <taxon>Hypocreales</taxon>
        <taxon>Bionectriaceae</taxon>
        <taxon>Clonostachys</taxon>
    </lineage>
</organism>
<feature type="domain" description="DUF5597" evidence="1">
    <location>
        <begin position="143"/>
        <end position="268"/>
    </location>
</feature>
<accession>A0A8H7TPK9</accession>
<dbReference type="Pfam" id="PF18120">
    <property type="entry name" value="DUF5597"/>
    <property type="match status" value="1"/>
</dbReference>
<protein>
    <recommendedName>
        <fullName evidence="1">DUF5597 domain-containing protein</fullName>
    </recommendedName>
</protein>
<reference evidence="2" key="1">
    <citation type="submission" date="2020-10" db="EMBL/GenBank/DDBJ databases">
        <title>High-Quality Genome Resource of Clonostachys rosea strain S41 by Oxford Nanopore Long-Read Sequencing.</title>
        <authorList>
            <person name="Wang H."/>
        </authorList>
    </citation>
    <scope>NUCLEOTIDE SEQUENCE</scope>
    <source>
        <strain evidence="2">S41</strain>
    </source>
</reference>
<dbReference type="EMBL" id="JADCTT010000004">
    <property type="protein sequence ID" value="KAF9754322.1"/>
    <property type="molecule type" value="Genomic_DNA"/>
</dbReference>
<evidence type="ECO:0000313" key="2">
    <source>
        <dbReference type="EMBL" id="KAF9754322.1"/>
    </source>
</evidence>
<dbReference type="AlphaFoldDB" id="A0A8H7TPK9"/>
<dbReference type="InterPro" id="IPR040719">
    <property type="entry name" value="DUF5597"/>
</dbReference>